<accession>A0A0E9V1J9</accession>
<name>A0A0E9V1J9_ANGAN</name>
<dbReference type="EMBL" id="GBXM01037282">
    <property type="protein sequence ID" value="JAH71295.1"/>
    <property type="molecule type" value="Transcribed_RNA"/>
</dbReference>
<dbReference type="AlphaFoldDB" id="A0A0E9V1J9"/>
<reference evidence="1" key="2">
    <citation type="journal article" date="2015" name="Fish Shellfish Immunol.">
        <title>Early steps in the European eel (Anguilla anguilla)-Vibrio vulnificus interaction in the gills: Role of the RtxA13 toxin.</title>
        <authorList>
            <person name="Callol A."/>
            <person name="Pajuelo D."/>
            <person name="Ebbesson L."/>
            <person name="Teles M."/>
            <person name="MacKenzie S."/>
            <person name="Amaro C."/>
        </authorList>
    </citation>
    <scope>NUCLEOTIDE SEQUENCE</scope>
</reference>
<reference evidence="1" key="1">
    <citation type="submission" date="2014-11" db="EMBL/GenBank/DDBJ databases">
        <authorList>
            <person name="Amaro Gonzalez C."/>
        </authorList>
    </citation>
    <scope>NUCLEOTIDE SEQUENCE</scope>
</reference>
<organism evidence="1">
    <name type="scientific">Anguilla anguilla</name>
    <name type="common">European freshwater eel</name>
    <name type="synonym">Muraena anguilla</name>
    <dbReference type="NCBI Taxonomy" id="7936"/>
    <lineage>
        <taxon>Eukaryota</taxon>
        <taxon>Metazoa</taxon>
        <taxon>Chordata</taxon>
        <taxon>Craniata</taxon>
        <taxon>Vertebrata</taxon>
        <taxon>Euteleostomi</taxon>
        <taxon>Actinopterygii</taxon>
        <taxon>Neopterygii</taxon>
        <taxon>Teleostei</taxon>
        <taxon>Anguilliformes</taxon>
        <taxon>Anguillidae</taxon>
        <taxon>Anguilla</taxon>
    </lineage>
</organism>
<sequence>MCGSQCVCYSYKTQHKPKIMFFLDFVC</sequence>
<protein>
    <submittedName>
        <fullName evidence="1">Uncharacterized protein</fullName>
    </submittedName>
</protein>
<proteinExistence type="predicted"/>
<evidence type="ECO:0000313" key="1">
    <source>
        <dbReference type="EMBL" id="JAH71295.1"/>
    </source>
</evidence>